<name>A0A2P2PVJ2_RHIMU</name>
<sequence>MLNHQKKLLGARQRSLKPVRKRKSNKRDM</sequence>
<evidence type="ECO:0000313" key="2">
    <source>
        <dbReference type="EMBL" id="MBX58767.1"/>
    </source>
</evidence>
<accession>A0A2P2PVJ2</accession>
<organism evidence="2">
    <name type="scientific">Rhizophora mucronata</name>
    <name type="common">Asiatic mangrove</name>
    <dbReference type="NCBI Taxonomy" id="61149"/>
    <lineage>
        <taxon>Eukaryota</taxon>
        <taxon>Viridiplantae</taxon>
        <taxon>Streptophyta</taxon>
        <taxon>Embryophyta</taxon>
        <taxon>Tracheophyta</taxon>
        <taxon>Spermatophyta</taxon>
        <taxon>Magnoliopsida</taxon>
        <taxon>eudicotyledons</taxon>
        <taxon>Gunneridae</taxon>
        <taxon>Pentapetalae</taxon>
        <taxon>rosids</taxon>
        <taxon>fabids</taxon>
        <taxon>Malpighiales</taxon>
        <taxon>Rhizophoraceae</taxon>
        <taxon>Rhizophora</taxon>
    </lineage>
</organism>
<evidence type="ECO:0000256" key="1">
    <source>
        <dbReference type="SAM" id="MobiDB-lite"/>
    </source>
</evidence>
<dbReference type="EMBL" id="GGEC01078283">
    <property type="protein sequence ID" value="MBX58767.1"/>
    <property type="molecule type" value="Transcribed_RNA"/>
</dbReference>
<protein>
    <submittedName>
        <fullName evidence="2">Uncharacterized protein</fullName>
    </submittedName>
</protein>
<dbReference type="AlphaFoldDB" id="A0A2P2PVJ2"/>
<proteinExistence type="predicted"/>
<reference evidence="2" key="1">
    <citation type="submission" date="2018-02" db="EMBL/GenBank/DDBJ databases">
        <title>Rhizophora mucronata_Transcriptome.</title>
        <authorList>
            <person name="Meera S.P."/>
            <person name="Sreeshan A."/>
            <person name="Augustine A."/>
        </authorList>
    </citation>
    <scope>NUCLEOTIDE SEQUENCE</scope>
    <source>
        <tissue evidence="2">Leaf</tissue>
    </source>
</reference>
<feature type="region of interest" description="Disordered" evidence="1">
    <location>
        <begin position="1"/>
        <end position="29"/>
    </location>
</feature>